<dbReference type="KEGG" id="kdj:28966085"/>
<dbReference type="VEuPathDB" id="FungiDB:I303_02386"/>
<proteinExistence type="predicted"/>
<evidence type="ECO:0000313" key="3">
    <source>
        <dbReference type="EMBL" id="WWC58936.1"/>
    </source>
</evidence>
<feature type="compositionally biased region" description="Polar residues" evidence="1">
    <location>
        <begin position="329"/>
        <end position="339"/>
    </location>
</feature>
<feature type="region of interest" description="Disordered" evidence="1">
    <location>
        <begin position="265"/>
        <end position="301"/>
    </location>
</feature>
<feature type="region of interest" description="Disordered" evidence="1">
    <location>
        <begin position="329"/>
        <end position="369"/>
    </location>
</feature>
<accession>A0A1A6ADL6</accession>
<dbReference type="EMBL" id="CP144531">
    <property type="protein sequence ID" value="WWC58936.1"/>
    <property type="molecule type" value="Genomic_DNA"/>
</dbReference>
<dbReference type="AlphaFoldDB" id="A0A1A6ADL6"/>
<evidence type="ECO:0000256" key="1">
    <source>
        <dbReference type="SAM" id="MobiDB-lite"/>
    </source>
</evidence>
<gene>
    <name evidence="2" type="ORF">I303_02386</name>
    <name evidence="3" type="ORF">I303_101481</name>
</gene>
<feature type="compositionally biased region" description="Low complexity" evidence="1">
    <location>
        <begin position="280"/>
        <end position="299"/>
    </location>
</feature>
<dbReference type="RefSeq" id="XP_018266008.1">
    <property type="nucleotide sequence ID" value="XM_018405727.1"/>
</dbReference>
<feature type="compositionally biased region" description="Polar residues" evidence="1">
    <location>
        <begin position="348"/>
        <end position="369"/>
    </location>
</feature>
<feature type="compositionally biased region" description="Basic residues" evidence="1">
    <location>
        <begin position="268"/>
        <end position="278"/>
    </location>
</feature>
<feature type="region of interest" description="Disordered" evidence="1">
    <location>
        <begin position="121"/>
        <end position="160"/>
    </location>
</feature>
<dbReference type="EMBL" id="KI894028">
    <property type="protein sequence ID" value="OBR88166.1"/>
    <property type="molecule type" value="Genomic_DNA"/>
</dbReference>
<sequence>MRAMTDQLDPNGHSRAQQAFYPTAPFATGLSGHQAYAGSMHPRSFRFNSMPHAHGSQMLLPSYTGQPYGVFEGQQGLGYHVPLGTSGVGFLPSASPFIPHSPIQNASFEFHTGYGASTGLPHGFSARDDRFTPYPRTTSERSSARSQAHSSGGDVTANKTRSKASLTWTLRVGDGLSTANHSGKIKMTRKEEFEDLVSEMKDMCQESLRAGVAPPDKSGIGWKTLNFKHTETDPKNEYSKQDRITDGPIAPEYISRLDNIISTLSTLHKNRPSSRATRRGTMTSDGTGTTSSSVPGAGTPIERSRLNVESWAQSTAAVATAPDIARTILSSAPTSTGGDSSHAEPLTSDDQAGSQTPTHKASATKFTDE</sequence>
<reference evidence="2" key="1">
    <citation type="submission" date="2013-07" db="EMBL/GenBank/DDBJ databases">
        <title>The Genome Sequence of Cryptococcus dejecticola CBS10117.</title>
        <authorList>
            <consortium name="The Broad Institute Genome Sequencing Platform"/>
            <person name="Cuomo C."/>
            <person name="Litvintseva A."/>
            <person name="Chen Y."/>
            <person name="Heitman J."/>
            <person name="Sun S."/>
            <person name="Springer D."/>
            <person name="Dromer F."/>
            <person name="Young S.K."/>
            <person name="Zeng Q."/>
            <person name="Gargeya S."/>
            <person name="Fitzgerald M."/>
            <person name="Abouelleil A."/>
            <person name="Alvarado L."/>
            <person name="Berlin A.M."/>
            <person name="Chapman S.B."/>
            <person name="Dewar J."/>
            <person name="Goldberg J."/>
            <person name="Griggs A."/>
            <person name="Gujja S."/>
            <person name="Hansen M."/>
            <person name="Howarth C."/>
            <person name="Imamovic A."/>
            <person name="Larimer J."/>
            <person name="McCowan C."/>
            <person name="Murphy C."/>
            <person name="Pearson M."/>
            <person name="Priest M."/>
            <person name="Roberts A."/>
            <person name="Saif S."/>
            <person name="Shea T."/>
            <person name="Sykes S."/>
            <person name="Wortman J."/>
            <person name="Nusbaum C."/>
            <person name="Birren B."/>
        </authorList>
    </citation>
    <scope>NUCLEOTIDE SEQUENCE [LARGE SCALE GENOMIC DNA]</scope>
    <source>
        <strain evidence="2">CBS 10117</strain>
    </source>
</reference>
<dbReference type="GeneID" id="28966085"/>
<name>A0A1A6ADL6_9TREE</name>
<dbReference type="Proteomes" id="UP000078595">
    <property type="component" value="Chromosome 2"/>
</dbReference>
<evidence type="ECO:0000313" key="2">
    <source>
        <dbReference type="EMBL" id="OBR88166.1"/>
    </source>
</evidence>
<reference evidence="3" key="2">
    <citation type="submission" date="2013-07" db="EMBL/GenBank/DDBJ databases">
        <authorList>
            <consortium name="The Broad Institute Genome Sequencing Platform"/>
            <person name="Cuomo C."/>
            <person name="Litvintseva A."/>
            <person name="Chen Y."/>
            <person name="Heitman J."/>
            <person name="Sun S."/>
            <person name="Springer D."/>
            <person name="Dromer F."/>
            <person name="Young S.K."/>
            <person name="Zeng Q."/>
            <person name="Gargeya S."/>
            <person name="Fitzgerald M."/>
            <person name="Abouelleil A."/>
            <person name="Alvarado L."/>
            <person name="Berlin A.M."/>
            <person name="Chapman S.B."/>
            <person name="Dewar J."/>
            <person name="Goldberg J."/>
            <person name="Griggs A."/>
            <person name="Gujja S."/>
            <person name="Hansen M."/>
            <person name="Howarth C."/>
            <person name="Imamovic A."/>
            <person name="Larimer J."/>
            <person name="McCowan C."/>
            <person name="Murphy C."/>
            <person name="Pearson M."/>
            <person name="Priest M."/>
            <person name="Roberts A."/>
            <person name="Saif S."/>
            <person name="Shea T."/>
            <person name="Sykes S."/>
            <person name="Wortman J."/>
            <person name="Nusbaum C."/>
            <person name="Birren B."/>
        </authorList>
    </citation>
    <scope>NUCLEOTIDE SEQUENCE</scope>
    <source>
        <strain evidence="3">CBS 10117</strain>
    </source>
</reference>
<protein>
    <submittedName>
        <fullName evidence="2">Uncharacterized protein</fullName>
    </submittedName>
</protein>
<reference evidence="3" key="3">
    <citation type="submission" date="2024-02" db="EMBL/GenBank/DDBJ databases">
        <title>Comparative genomics of Cryptococcus and Kwoniella reveals pathogenesis evolution and contrasting modes of karyotype evolution via chromosome fusion or intercentromeric recombination.</title>
        <authorList>
            <person name="Coelho M.A."/>
            <person name="David-Palma M."/>
            <person name="Shea T."/>
            <person name="Bowers K."/>
            <person name="McGinley-Smith S."/>
            <person name="Mohammad A.W."/>
            <person name="Gnirke A."/>
            <person name="Yurkov A.M."/>
            <person name="Nowrousian M."/>
            <person name="Sun S."/>
            <person name="Cuomo C.A."/>
            <person name="Heitman J."/>
        </authorList>
    </citation>
    <scope>NUCLEOTIDE SEQUENCE</scope>
    <source>
        <strain evidence="3">CBS 10117</strain>
    </source>
</reference>
<keyword evidence="4" id="KW-1185">Reference proteome</keyword>
<organism evidence="2">
    <name type="scientific">Kwoniella dejecticola CBS 10117</name>
    <dbReference type="NCBI Taxonomy" id="1296121"/>
    <lineage>
        <taxon>Eukaryota</taxon>
        <taxon>Fungi</taxon>
        <taxon>Dikarya</taxon>
        <taxon>Basidiomycota</taxon>
        <taxon>Agaricomycotina</taxon>
        <taxon>Tremellomycetes</taxon>
        <taxon>Tremellales</taxon>
        <taxon>Cryptococcaceae</taxon>
        <taxon>Kwoniella</taxon>
    </lineage>
</organism>
<evidence type="ECO:0000313" key="4">
    <source>
        <dbReference type="Proteomes" id="UP000078595"/>
    </source>
</evidence>